<accession>A0A4Q2R948</accession>
<sequence>MVMRTIRDVAGEAGLKALDAEKAGTEVWIPVDPSPDHWMSKVFGHSEAQEICRRLTVIDADGKPSCGLKCYVGFRRSREDEFRENVNREIRDALLSGLSVRETTKLVRVSERQVSRQFAALITEGSIVKTLTPDQSRRTNATTYSSASKYARKRNWQYKTAEVDALLLERWSNKQIAAKAQVGLPFVRTRRKVLFASGQIKPSAFPSLAQVGQQQGAAQPPADEVDP</sequence>
<dbReference type="Proteomes" id="UP000289411">
    <property type="component" value="Unassembled WGS sequence"/>
</dbReference>
<feature type="compositionally biased region" description="Low complexity" evidence="1">
    <location>
        <begin position="209"/>
        <end position="227"/>
    </location>
</feature>
<dbReference type="EMBL" id="QYBC01000024">
    <property type="protein sequence ID" value="RYB02034.1"/>
    <property type="molecule type" value="Genomic_DNA"/>
</dbReference>
<keyword evidence="3" id="KW-1185">Reference proteome</keyword>
<organism evidence="2 3">
    <name type="scientific">Lichenibacterium ramalinae</name>
    <dbReference type="NCBI Taxonomy" id="2316527"/>
    <lineage>
        <taxon>Bacteria</taxon>
        <taxon>Pseudomonadati</taxon>
        <taxon>Pseudomonadota</taxon>
        <taxon>Alphaproteobacteria</taxon>
        <taxon>Hyphomicrobiales</taxon>
        <taxon>Lichenihabitantaceae</taxon>
        <taxon>Lichenibacterium</taxon>
    </lineage>
</organism>
<gene>
    <name evidence="2" type="ORF">D3272_22985</name>
</gene>
<evidence type="ECO:0000313" key="3">
    <source>
        <dbReference type="Proteomes" id="UP000289411"/>
    </source>
</evidence>
<reference evidence="2 3" key="1">
    <citation type="submission" date="2018-09" db="EMBL/GenBank/DDBJ databases">
        <authorList>
            <person name="Grouzdev D.S."/>
            <person name="Krutkina M.S."/>
        </authorList>
    </citation>
    <scope>NUCLEOTIDE SEQUENCE [LARGE SCALE GENOMIC DNA]</scope>
    <source>
        <strain evidence="2 3">RmlP001</strain>
    </source>
</reference>
<proteinExistence type="predicted"/>
<evidence type="ECO:0000256" key="1">
    <source>
        <dbReference type="SAM" id="MobiDB-lite"/>
    </source>
</evidence>
<feature type="region of interest" description="Disordered" evidence="1">
    <location>
        <begin position="206"/>
        <end position="227"/>
    </location>
</feature>
<name>A0A4Q2R948_9HYPH</name>
<protein>
    <submittedName>
        <fullName evidence="2">Uncharacterized protein</fullName>
    </submittedName>
</protein>
<evidence type="ECO:0000313" key="2">
    <source>
        <dbReference type="EMBL" id="RYB02034.1"/>
    </source>
</evidence>
<reference evidence="2 3" key="2">
    <citation type="submission" date="2019-02" db="EMBL/GenBank/DDBJ databases">
        <title>'Lichenibacterium ramalinii' gen. nov. sp. nov., 'Lichenibacterium minor' gen. nov. sp. nov.</title>
        <authorList>
            <person name="Pankratov T."/>
        </authorList>
    </citation>
    <scope>NUCLEOTIDE SEQUENCE [LARGE SCALE GENOMIC DNA]</scope>
    <source>
        <strain evidence="2 3">RmlP001</strain>
    </source>
</reference>
<comment type="caution">
    <text evidence="2">The sequence shown here is derived from an EMBL/GenBank/DDBJ whole genome shotgun (WGS) entry which is preliminary data.</text>
</comment>
<dbReference type="AlphaFoldDB" id="A0A4Q2R948"/>